<gene>
    <name evidence="2" type="ORF">ASPSYDRAFT_500635</name>
</gene>
<dbReference type="VEuPathDB" id="FungiDB:ASPSYDRAFT_500635"/>
<keyword evidence="3" id="KW-1185">Reference proteome</keyword>
<evidence type="ECO:0000313" key="3">
    <source>
        <dbReference type="Proteomes" id="UP000184356"/>
    </source>
</evidence>
<feature type="region of interest" description="Disordered" evidence="1">
    <location>
        <begin position="130"/>
        <end position="156"/>
    </location>
</feature>
<feature type="region of interest" description="Disordered" evidence="1">
    <location>
        <begin position="1"/>
        <end position="50"/>
    </location>
</feature>
<feature type="compositionally biased region" description="Low complexity" evidence="1">
    <location>
        <begin position="36"/>
        <end position="50"/>
    </location>
</feature>
<protein>
    <submittedName>
        <fullName evidence="2">Uncharacterized protein</fullName>
    </submittedName>
</protein>
<sequence>MPSVRVEGWGEKETQTGGPSRTLFLSHRLSPSPSRASANNIPAENPAAANRRSTGQELRIFVSSCWLTPLGAVFWTCCGHSLPPPRLARSTVKPSPLISPLPLVRGFLVPPLSAHDDLLHDVLRERQVLPCSPNSTSQHERPETIGKPAKSQIIGN</sequence>
<dbReference type="EMBL" id="KV878596">
    <property type="protein sequence ID" value="OJJ53699.1"/>
    <property type="molecule type" value="Genomic_DNA"/>
</dbReference>
<evidence type="ECO:0000313" key="2">
    <source>
        <dbReference type="EMBL" id="OJJ53699.1"/>
    </source>
</evidence>
<dbReference type="Proteomes" id="UP000184356">
    <property type="component" value="Unassembled WGS sequence"/>
</dbReference>
<evidence type="ECO:0000256" key="1">
    <source>
        <dbReference type="SAM" id="MobiDB-lite"/>
    </source>
</evidence>
<name>A0A1L9T2Q6_9EURO</name>
<dbReference type="AlphaFoldDB" id="A0A1L9T2Q6"/>
<accession>A0A1L9T2Q6</accession>
<reference evidence="3" key="1">
    <citation type="journal article" date="2017" name="Genome Biol.">
        <title>Comparative genomics reveals high biological diversity and specific adaptations in the industrially and medically important fungal genus Aspergillus.</title>
        <authorList>
            <person name="de Vries R.P."/>
            <person name="Riley R."/>
            <person name="Wiebenga A."/>
            <person name="Aguilar-Osorio G."/>
            <person name="Amillis S."/>
            <person name="Uchima C.A."/>
            <person name="Anderluh G."/>
            <person name="Asadollahi M."/>
            <person name="Askin M."/>
            <person name="Barry K."/>
            <person name="Battaglia E."/>
            <person name="Bayram O."/>
            <person name="Benocci T."/>
            <person name="Braus-Stromeyer S.A."/>
            <person name="Caldana C."/>
            <person name="Canovas D."/>
            <person name="Cerqueira G.C."/>
            <person name="Chen F."/>
            <person name="Chen W."/>
            <person name="Choi C."/>
            <person name="Clum A."/>
            <person name="Dos Santos R.A."/>
            <person name="Damasio A.R."/>
            <person name="Diallinas G."/>
            <person name="Emri T."/>
            <person name="Fekete E."/>
            <person name="Flipphi M."/>
            <person name="Freyberg S."/>
            <person name="Gallo A."/>
            <person name="Gournas C."/>
            <person name="Habgood R."/>
            <person name="Hainaut M."/>
            <person name="Harispe M.L."/>
            <person name="Henrissat B."/>
            <person name="Hilden K.S."/>
            <person name="Hope R."/>
            <person name="Hossain A."/>
            <person name="Karabika E."/>
            <person name="Karaffa L."/>
            <person name="Karanyi Z."/>
            <person name="Krasevec N."/>
            <person name="Kuo A."/>
            <person name="Kusch H."/>
            <person name="LaButti K."/>
            <person name="Lagendijk E.L."/>
            <person name="Lapidus A."/>
            <person name="Levasseur A."/>
            <person name="Lindquist E."/>
            <person name="Lipzen A."/>
            <person name="Logrieco A.F."/>
            <person name="MacCabe A."/>
            <person name="Maekelae M.R."/>
            <person name="Malavazi I."/>
            <person name="Melin P."/>
            <person name="Meyer V."/>
            <person name="Mielnichuk N."/>
            <person name="Miskei M."/>
            <person name="Molnar A.P."/>
            <person name="Mule G."/>
            <person name="Ngan C.Y."/>
            <person name="Orejas M."/>
            <person name="Orosz E."/>
            <person name="Ouedraogo J.P."/>
            <person name="Overkamp K.M."/>
            <person name="Park H.-S."/>
            <person name="Perrone G."/>
            <person name="Piumi F."/>
            <person name="Punt P.J."/>
            <person name="Ram A.F."/>
            <person name="Ramon A."/>
            <person name="Rauscher S."/>
            <person name="Record E."/>
            <person name="Riano-Pachon D.M."/>
            <person name="Robert V."/>
            <person name="Roehrig J."/>
            <person name="Ruller R."/>
            <person name="Salamov A."/>
            <person name="Salih N.S."/>
            <person name="Samson R.A."/>
            <person name="Sandor E."/>
            <person name="Sanguinetti M."/>
            <person name="Schuetze T."/>
            <person name="Sepcic K."/>
            <person name="Shelest E."/>
            <person name="Sherlock G."/>
            <person name="Sophianopoulou V."/>
            <person name="Squina F.M."/>
            <person name="Sun H."/>
            <person name="Susca A."/>
            <person name="Todd R.B."/>
            <person name="Tsang A."/>
            <person name="Unkles S.E."/>
            <person name="van de Wiele N."/>
            <person name="van Rossen-Uffink D."/>
            <person name="Oliveira J.V."/>
            <person name="Vesth T.C."/>
            <person name="Visser J."/>
            <person name="Yu J.-H."/>
            <person name="Zhou M."/>
            <person name="Andersen M.R."/>
            <person name="Archer D.B."/>
            <person name="Baker S.E."/>
            <person name="Benoit I."/>
            <person name="Brakhage A.A."/>
            <person name="Braus G.H."/>
            <person name="Fischer R."/>
            <person name="Frisvad J.C."/>
            <person name="Goldman G.H."/>
            <person name="Houbraken J."/>
            <person name="Oakley B."/>
            <person name="Pocsi I."/>
            <person name="Scazzocchio C."/>
            <person name="Seiboth B."/>
            <person name="vanKuyk P.A."/>
            <person name="Wortman J."/>
            <person name="Dyer P.S."/>
            <person name="Grigoriev I.V."/>
        </authorList>
    </citation>
    <scope>NUCLEOTIDE SEQUENCE [LARGE SCALE GENOMIC DNA]</scope>
    <source>
        <strain evidence="3">CBS 593.65</strain>
    </source>
</reference>
<proteinExistence type="predicted"/>
<organism evidence="2 3">
    <name type="scientific">Aspergillus sydowii CBS 593.65</name>
    <dbReference type="NCBI Taxonomy" id="1036612"/>
    <lineage>
        <taxon>Eukaryota</taxon>
        <taxon>Fungi</taxon>
        <taxon>Dikarya</taxon>
        <taxon>Ascomycota</taxon>
        <taxon>Pezizomycotina</taxon>
        <taxon>Eurotiomycetes</taxon>
        <taxon>Eurotiomycetidae</taxon>
        <taxon>Eurotiales</taxon>
        <taxon>Aspergillaceae</taxon>
        <taxon>Aspergillus</taxon>
        <taxon>Aspergillus subgen. Nidulantes</taxon>
    </lineage>
</organism>
<dbReference type="GeneID" id="63764069"/>
<dbReference type="RefSeq" id="XP_040697505.1">
    <property type="nucleotide sequence ID" value="XM_040847996.1"/>
</dbReference>